<dbReference type="RefSeq" id="WP_110499502.1">
    <property type="nucleotide sequence ID" value="NZ_QJVD01000002.1"/>
</dbReference>
<proteinExistence type="predicted"/>
<keyword evidence="3 5" id="KW-1133">Transmembrane helix</keyword>
<evidence type="ECO:0000256" key="3">
    <source>
        <dbReference type="ARBA" id="ARBA00022989"/>
    </source>
</evidence>
<dbReference type="Proteomes" id="UP000247832">
    <property type="component" value="Unassembled WGS sequence"/>
</dbReference>
<sequence>MTTTTRLRHSGAALAHSVSLATWRTSFAMRPADAIFAPAMKVGVAATLVLVGGGLLGHEPLAGIASLGALTSAFGRYQPYRRLARMLAMVAVALLVAAGAGAFMGAAGTPLGLQIVVLSAIAGLSAHVFSAFGITGPGAVILVFAASAGSAYAHTFDAVPSVLAAVGIGAVAGWLVAMAPVLVVPMGPARLATARAIAAVVRIGTDDAGNRQSAAQAALRSARESVALSAGPLRGSGRRALLLQGRAARLNQLLDEADATRTLRGAAQAAALAGLARHESELRKMRGTPAIPVPATEAKQETATPQGFLAAARTGLGSRSSASQALRMAAASALSGWTAVDLGLEHPLWASMGAVAILQGLNYSVTVQRAIQRLVGNMVGAAVAVALLSLSLGFWPSVVMVVVFQMLAELLVLKNYTLTTIAVTPMALIMTGLGTHLGPDAAVSRVADTLVGVVIGVLVAAVSISLSDRVHLAQRKPAN</sequence>
<keyword evidence="8" id="KW-1185">Reference proteome</keyword>
<keyword evidence="4 5" id="KW-0472">Membrane</keyword>
<feature type="domain" description="Integral membrane bound transporter" evidence="6">
    <location>
        <begin position="342"/>
        <end position="459"/>
    </location>
</feature>
<feature type="transmembrane region" description="Helical" evidence="5">
    <location>
        <begin position="379"/>
        <end position="404"/>
    </location>
</feature>
<feature type="transmembrane region" description="Helical" evidence="5">
    <location>
        <begin position="416"/>
        <end position="434"/>
    </location>
</feature>
<dbReference type="EMBL" id="QJVD01000002">
    <property type="protein sequence ID" value="PYI69360.1"/>
    <property type="molecule type" value="Genomic_DNA"/>
</dbReference>
<evidence type="ECO:0000313" key="7">
    <source>
        <dbReference type="EMBL" id="PYI69360.1"/>
    </source>
</evidence>
<reference evidence="7 8" key="1">
    <citation type="submission" date="2018-05" db="EMBL/GenBank/DDBJ databases">
        <title>Genetic diversity of glacier-inhabiting Cryobacterium bacteria in China and description of Cryobacterium mengkeensis sp. nov. and Arthrobacter glacialis sp. nov.</title>
        <authorList>
            <person name="Liu Q."/>
            <person name="Xin Y.-H."/>
        </authorList>
    </citation>
    <scope>NUCLEOTIDE SEQUENCE [LARGE SCALE GENOMIC DNA]</scope>
    <source>
        <strain evidence="7 8">LI2</strain>
    </source>
</reference>
<organism evidence="7 8">
    <name type="scientific">Arthrobacter livingstonensis</name>
    <dbReference type="NCBI Taxonomy" id="670078"/>
    <lineage>
        <taxon>Bacteria</taxon>
        <taxon>Bacillati</taxon>
        <taxon>Actinomycetota</taxon>
        <taxon>Actinomycetes</taxon>
        <taxon>Micrococcales</taxon>
        <taxon>Micrococcaceae</taxon>
        <taxon>Arthrobacter</taxon>
    </lineage>
</organism>
<dbReference type="OrthoDB" id="581879at2"/>
<feature type="transmembrane region" description="Helical" evidence="5">
    <location>
        <begin position="162"/>
        <end position="185"/>
    </location>
</feature>
<dbReference type="AlphaFoldDB" id="A0A2V5LNH5"/>
<protein>
    <submittedName>
        <fullName evidence="7">FUSC family protein</fullName>
    </submittedName>
</protein>
<keyword evidence="2 5" id="KW-0812">Transmembrane</keyword>
<feature type="transmembrane region" description="Helical" evidence="5">
    <location>
        <begin position="44"/>
        <end position="71"/>
    </location>
</feature>
<accession>A0A2V5LNH5</accession>
<comment type="caution">
    <text evidence="7">The sequence shown here is derived from an EMBL/GenBank/DDBJ whole genome shotgun (WGS) entry which is preliminary data.</text>
</comment>
<evidence type="ECO:0000259" key="6">
    <source>
        <dbReference type="Pfam" id="PF13515"/>
    </source>
</evidence>
<evidence type="ECO:0000256" key="1">
    <source>
        <dbReference type="ARBA" id="ARBA00004141"/>
    </source>
</evidence>
<feature type="transmembrane region" description="Helical" evidence="5">
    <location>
        <begin position="83"/>
        <end position="105"/>
    </location>
</feature>
<evidence type="ECO:0000256" key="4">
    <source>
        <dbReference type="ARBA" id="ARBA00023136"/>
    </source>
</evidence>
<name>A0A2V5LNH5_9MICC</name>
<evidence type="ECO:0000313" key="8">
    <source>
        <dbReference type="Proteomes" id="UP000247832"/>
    </source>
</evidence>
<dbReference type="InterPro" id="IPR049453">
    <property type="entry name" value="Memb_transporter_dom"/>
</dbReference>
<gene>
    <name evidence="7" type="ORF">CVV68_02890</name>
</gene>
<dbReference type="Pfam" id="PF13515">
    <property type="entry name" value="FUSC_2"/>
    <property type="match status" value="1"/>
</dbReference>
<evidence type="ECO:0000256" key="2">
    <source>
        <dbReference type="ARBA" id="ARBA00022692"/>
    </source>
</evidence>
<comment type="subcellular location">
    <subcellularLocation>
        <location evidence="1">Membrane</location>
        <topology evidence="1">Multi-pass membrane protein</topology>
    </subcellularLocation>
</comment>
<feature type="transmembrane region" description="Helical" evidence="5">
    <location>
        <begin position="446"/>
        <end position="466"/>
    </location>
</feature>
<evidence type="ECO:0000256" key="5">
    <source>
        <dbReference type="SAM" id="Phobius"/>
    </source>
</evidence>
<dbReference type="GO" id="GO:0016020">
    <property type="term" value="C:membrane"/>
    <property type="evidence" value="ECO:0007669"/>
    <property type="project" value="UniProtKB-SubCell"/>
</dbReference>